<dbReference type="HOGENOM" id="CLU_1898491_0_0_1"/>
<evidence type="ECO:0000313" key="2">
    <source>
        <dbReference type="EMBL" id="ESO07651.1"/>
    </source>
</evidence>
<dbReference type="GeneID" id="20203112"/>
<dbReference type="EMBL" id="KB096183">
    <property type="protein sequence ID" value="ESO07651.1"/>
    <property type="molecule type" value="Genomic_DNA"/>
</dbReference>
<keyword evidence="1" id="KW-0812">Transmembrane</keyword>
<keyword evidence="4" id="KW-1185">Reference proteome</keyword>
<evidence type="ECO:0000313" key="4">
    <source>
        <dbReference type="Proteomes" id="UP000015101"/>
    </source>
</evidence>
<dbReference type="RefSeq" id="XP_009014262.1">
    <property type="nucleotide sequence ID" value="XM_009016014.1"/>
</dbReference>
<dbReference type="Proteomes" id="UP000015101">
    <property type="component" value="Unassembled WGS sequence"/>
</dbReference>
<keyword evidence="1" id="KW-0472">Membrane</keyword>
<reference evidence="4" key="1">
    <citation type="submission" date="2012-12" db="EMBL/GenBank/DDBJ databases">
        <authorList>
            <person name="Hellsten U."/>
            <person name="Grimwood J."/>
            <person name="Chapman J.A."/>
            <person name="Shapiro H."/>
            <person name="Aerts A."/>
            <person name="Otillar R.P."/>
            <person name="Terry A.Y."/>
            <person name="Boore J.L."/>
            <person name="Simakov O."/>
            <person name="Marletaz F."/>
            <person name="Cho S.-J."/>
            <person name="Edsinger-Gonzales E."/>
            <person name="Havlak P."/>
            <person name="Kuo D.-H."/>
            <person name="Larsson T."/>
            <person name="Lv J."/>
            <person name="Arendt D."/>
            <person name="Savage R."/>
            <person name="Osoegawa K."/>
            <person name="de Jong P."/>
            <person name="Lindberg D.R."/>
            <person name="Seaver E.C."/>
            <person name="Weisblat D.A."/>
            <person name="Putnam N.H."/>
            <person name="Grigoriev I.V."/>
            <person name="Rokhsar D.S."/>
        </authorList>
    </citation>
    <scope>NUCLEOTIDE SEQUENCE</scope>
</reference>
<name>T1F2R3_HELRO</name>
<proteinExistence type="predicted"/>
<protein>
    <submittedName>
        <fullName evidence="2 3">Uncharacterized protein</fullName>
    </submittedName>
</protein>
<evidence type="ECO:0000256" key="1">
    <source>
        <dbReference type="SAM" id="Phobius"/>
    </source>
</evidence>
<gene>
    <name evidence="3" type="primary">20203112</name>
    <name evidence="2" type="ORF">HELRODRAFT_170178</name>
</gene>
<dbReference type="InParanoid" id="T1F2R3"/>
<keyword evidence="1" id="KW-1133">Transmembrane helix</keyword>
<organism evidence="3 4">
    <name type="scientific">Helobdella robusta</name>
    <name type="common">Californian leech</name>
    <dbReference type="NCBI Taxonomy" id="6412"/>
    <lineage>
        <taxon>Eukaryota</taxon>
        <taxon>Metazoa</taxon>
        <taxon>Spiralia</taxon>
        <taxon>Lophotrochozoa</taxon>
        <taxon>Annelida</taxon>
        <taxon>Clitellata</taxon>
        <taxon>Hirudinea</taxon>
        <taxon>Rhynchobdellida</taxon>
        <taxon>Glossiphoniidae</taxon>
        <taxon>Helobdella</taxon>
    </lineage>
</organism>
<accession>T1F2R3</accession>
<dbReference type="EnsemblMetazoa" id="HelroT170178">
    <property type="protein sequence ID" value="HelroP170178"/>
    <property type="gene ID" value="HelroG170178"/>
</dbReference>
<dbReference type="CTD" id="20203112"/>
<sequence length="134" mass="15537">MNSNDIDNKNNTNILPARLKMKICKRASMLCGLFIVALWATDNFFYLFICFHCLCIHASTRNNIIADHEQNTLCYSVSSVNRKILNSNYPATDRDKQVCLCKRRTAGSPSVRWNIQEHISTSAHERLEEMRRKQ</sequence>
<evidence type="ECO:0000313" key="3">
    <source>
        <dbReference type="EnsemblMetazoa" id="HelroP170178"/>
    </source>
</evidence>
<reference evidence="3" key="3">
    <citation type="submission" date="2015-06" db="UniProtKB">
        <authorList>
            <consortium name="EnsemblMetazoa"/>
        </authorList>
    </citation>
    <scope>IDENTIFICATION</scope>
</reference>
<feature type="transmembrane region" description="Helical" evidence="1">
    <location>
        <begin position="27"/>
        <end position="49"/>
    </location>
</feature>
<reference evidence="2 4" key="2">
    <citation type="journal article" date="2013" name="Nature">
        <title>Insights into bilaterian evolution from three spiralian genomes.</title>
        <authorList>
            <person name="Simakov O."/>
            <person name="Marletaz F."/>
            <person name="Cho S.J."/>
            <person name="Edsinger-Gonzales E."/>
            <person name="Havlak P."/>
            <person name="Hellsten U."/>
            <person name="Kuo D.H."/>
            <person name="Larsson T."/>
            <person name="Lv J."/>
            <person name="Arendt D."/>
            <person name="Savage R."/>
            <person name="Osoegawa K."/>
            <person name="de Jong P."/>
            <person name="Grimwood J."/>
            <person name="Chapman J.A."/>
            <person name="Shapiro H."/>
            <person name="Aerts A."/>
            <person name="Otillar R.P."/>
            <person name="Terry A.Y."/>
            <person name="Boore J.L."/>
            <person name="Grigoriev I.V."/>
            <person name="Lindberg D.R."/>
            <person name="Seaver E.C."/>
            <person name="Weisblat D.A."/>
            <person name="Putnam N.H."/>
            <person name="Rokhsar D.S."/>
        </authorList>
    </citation>
    <scope>NUCLEOTIDE SEQUENCE</scope>
</reference>
<dbReference type="KEGG" id="hro:HELRODRAFT_170178"/>
<dbReference type="EMBL" id="AMQM01003486">
    <property type="status" value="NOT_ANNOTATED_CDS"/>
    <property type="molecule type" value="Genomic_DNA"/>
</dbReference>
<dbReference type="AlphaFoldDB" id="T1F2R3"/>